<keyword evidence="2" id="KW-0378">Hydrolase</keyword>
<dbReference type="Gene3D" id="3.40.720.10">
    <property type="entry name" value="Alkaline Phosphatase, subunit A"/>
    <property type="match status" value="1"/>
</dbReference>
<dbReference type="AlphaFoldDB" id="A0A382PJB3"/>
<feature type="domain" description="Sulfatase N-terminal" evidence="3">
    <location>
        <begin position="22"/>
        <end position="147"/>
    </location>
</feature>
<evidence type="ECO:0000256" key="2">
    <source>
        <dbReference type="ARBA" id="ARBA00022801"/>
    </source>
</evidence>
<dbReference type="InterPro" id="IPR050738">
    <property type="entry name" value="Sulfatase"/>
</dbReference>
<evidence type="ECO:0000256" key="1">
    <source>
        <dbReference type="ARBA" id="ARBA00008779"/>
    </source>
</evidence>
<comment type="similarity">
    <text evidence="1">Belongs to the sulfatase family.</text>
</comment>
<reference evidence="4" key="1">
    <citation type="submission" date="2018-05" db="EMBL/GenBank/DDBJ databases">
        <authorList>
            <person name="Lanie J.A."/>
            <person name="Ng W.-L."/>
            <person name="Kazmierczak K.M."/>
            <person name="Andrzejewski T.M."/>
            <person name="Davidsen T.M."/>
            <person name="Wayne K.J."/>
            <person name="Tettelin H."/>
            <person name="Glass J.I."/>
            <person name="Rusch D."/>
            <person name="Podicherti R."/>
            <person name="Tsui H.-C.T."/>
            <person name="Winkler M.E."/>
        </authorList>
    </citation>
    <scope>NUCLEOTIDE SEQUENCE</scope>
</reference>
<dbReference type="Pfam" id="PF00884">
    <property type="entry name" value="Sulfatase"/>
    <property type="match status" value="1"/>
</dbReference>
<feature type="non-terminal residue" evidence="4">
    <location>
        <position position="153"/>
    </location>
</feature>
<evidence type="ECO:0000313" key="4">
    <source>
        <dbReference type="EMBL" id="SVC72768.1"/>
    </source>
</evidence>
<gene>
    <name evidence="4" type="ORF">METZ01_LOCUS325622</name>
</gene>
<dbReference type="EMBL" id="UINC01107413">
    <property type="protein sequence ID" value="SVC72768.1"/>
    <property type="molecule type" value="Genomic_DNA"/>
</dbReference>
<sequence length="153" mass="16438">MVKIITLLIGGFAYLQLAAAPPNIILILADDLGYGDLGCYGHPQAKTPVIDRLARAGVRFTQHYANGPECSPTRTALLTGRYQQRAGGLECAIGTGNVGRYDDAIRLAAKRQLGLPAKLTVLPSALKRAGYACGVFGKWHLGYESQFNPMEYG</sequence>
<dbReference type="GO" id="GO:0004065">
    <property type="term" value="F:arylsulfatase activity"/>
    <property type="evidence" value="ECO:0007669"/>
    <property type="project" value="TreeGrafter"/>
</dbReference>
<dbReference type="InterPro" id="IPR017850">
    <property type="entry name" value="Alkaline_phosphatase_core_sf"/>
</dbReference>
<protein>
    <recommendedName>
        <fullName evidence="3">Sulfatase N-terminal domain-containing protein</fullName>
    </recommendedName>
</protein>
<accession>A0A382PJB3</accession>
<evidence type="ECO:0000259" key="3">
    <source>
        <dbReference type="Pfam" id="PF00884"/>
    </source>
</evidence>
<name>A0A382PJB3_9ZZZZ</name>
<dbReference type="PANTHER" id="PTHR42693:SF53">
    <property type="entry name" value="ENDO-4-O-SULFATASE"/>
    <property type="match status" value="1"/>
</dbReference>
<dbReference type="PANTHER" id="PTHR42693">
    <property type="entry name" value="ARYLSULFATASE FAMILY MEMBER"/>
    <property type="match status" value="1"/>
</dbReference>
<organism evidence="4">
    <name type="scientific">marine metagenome</name>
    <dbReference type="NCBI Taxonomy" id="408172"/>
    <lineage>
        <taxon>unclassified sequences</taxon>
        <taxon>metagenomes</taxon>
        <taxon>ecological metagenomes</taxon>
    </lineage>
</organism>
<dbReference type="SUPFAM" id="SSF53649">
    <property type="entry name" value="Alkaline phosphatase-like"/>
    <property type="match status" value="1"/>
</dbReference>
<proteinExistence type="inferred from homology"/>
<dbReference type="InterPro" id="IPR000917">
    <property type="entry name" value="Sulfatase_N"/>
</dbReference>